<keyword evidence="3" id="KW-1185">Reference proteome</keyword>
<evidence type="ECO:0000259" key="1">
    <source>
        <dbReference type="Pfam" id="PF18029"/>
    </source>
</evidence>
<dbReference type="InterPro" id="IPR029068">
    <property type="entry name" value="Glyas_Bleomycin-R_OHBP_Dase"/>
</dbReference>
<reference evidence="2 3" key="1">
    <citation type="submission" date="2024-02" db="EMBL/GenBank/DDBJ databases">
        <title>A novel Gemmatimonadota bacterium.</title>
        <authorList>
            <person name="Du Z.-J."/>
            <person name="Ye Y.-Q."/>
        </authorList>
    </citation>
    <scope>NUCLEOTIDE SEQUENCE [LARGE SCALE GENOMIC DNA]</scope>
    <source>
        <strain evidence="2 3">DH-20</strain>
    </source>
</reference>
<feature type="domain" description="Glyoxalase-like" evidence="1">
    <location>
        <begin position="16"/>
        <end position="124"/>
    </location>
</feature>
<dbReference type="RefSeq" id="WP_405278215.1">
    <property type="nucleotide sequence ID" value="NZ_CP144380.1"/>
</dbReference>
<proteinExistence type="predicted"/>
<dbReference type="EMBL" id="JBBHLI010000001">
    <property type="protein sequence ID" value="MEK9499754.1"/>
    <property type="molecule type" value="Genomic_DNA"/>
</dbReference>
<dbReference type="Gene3D" id="3.10.180.10">
    <property type="entry name" value="2,3-Dihydroxybiphenyl 1,2-Dioxygenase, domain 1"/>
    <property type="match status" value="1"/>
</dbReference>
<dbReference type="Proteomes" id="UP001484239">
    <property type="component" value="Unassembled WGS sequence"/>
</dbReference>
<organism evidence="2 3">
    <name type="scientific">Gaopeijia maritima</name>
    <dbReference type="NCBI Taxonomy" id="3119007"/>
    <lineage>
        <taxon>Bacteria</taxon>
        <taxon>Pseudomonadati</taxon>
        <taxon>Gemmatimonadota</taxon>
        <taxon>Longimicrobiia</taxon>
        <taxon>Gaopeijiales</taxon>
        <taxon>Gaopeijiaceae</taxon>
        <taxon>Gaopeijia</taxon>
    </lineage>
</organism>
<dbReference type="InterPro" id="IPR041581">
    <property type="entry name" value="Glyoxalase_6"/>
</dbReference>
<name>A0ABU9E4T9_9BACT</name>
<comment type="caution">
    <text evidence="2">The sequence shown here is derived from an EMBL/GenBank/DDBJ whole genome shotgun (WGS) entry which is preliminary data.</text>
</comment>
<evidence type="ECO:0000313" key="2">
    <source>
        <dbReference type="EMBL" id="MEK9499754.1"/>
    </source>
</evidence>
<sequence>MERDRRIVIGTVEVPVGDVRRAQRWYEELLDLECAWFDDAHALLHPPGSKSPSILLVQTADPTRLGFEGSNAIRHAGLDFGTTDLDGLHARLVARGVDADALEQPAHDWAPRGFGFIDSEGNRLAAFEIG</sequence>
<dbReference type="SUPFAM" id="SSF54593">
    <property type="entry name" value="Glyoxalase/Bleomycin resistance protein/Dihydroxybiphenyl dioxygenase"/>
    <property type="match status" value="1"/>
</dbReference>
<evidence type="ECO:0000313" key="3">
    <source>
        <dbReference type="Proteomes" id="UP001484239"/>
    </source>
</evidence>
<protein>
    <submittedName>
        <fullName evidence="2">VOC family protein</fullName>
    </submittedName>
</protein>
<accession>A0ABU9E4T9</accession>
<gene>
    <name evidence="2" type="ORF">WI372_02010</name>
</gene>
<dbReference type="Pfam" id="PF18029">
    <property type="entry name" value="Glyoxalase_6"/>
    <property type="match status" value="1"/>
</dbReference>